<keyword evidence="2" id="KW-1185">Reference proteome</keyword>
<proteinExistence type="predicted"/>
<gene>
    <name evidence="1" type="ORF">AVEN_140888_1</name>
</gene>
<name>A0A4Y2S515_ARAVE</name>
<dbReference type="AlphaFoldDB" id="A0A4Y2S515"/>
<protein>
    <submittedName>
        <fullName evidence="1">Uncharacterized protein</fullName>
    </submittedName>
</protein>
<comment type="caution">
    <text evidence="1">The sequence shown here is derived from an EMBL/GenBank/DDBJ whole genome shotgun (WGS) entry which is preliminary data.</text>
</comment>
<feature type="non-terminal residue" evidence="1">
    <location>
        <position position="48"/>
    </location>
</feature>
<evidence type="ECO:0000313" key="1">
    <source>
        <dbReference type="EMBL" id="GBN83061.1"/>
    </source>
</evidence>
<accession>A0A4Y2S515</accession>
<sequence>MFEAVVSKHHSSTASSNLFIYDYEVPSSMAGTLKSLSSLKPGTPEIRT</sequence>
<evidence type="ECO:0000313" key="2">
    <source>
        <dbReference type="Proteomes" id="UP000499080"/>
    </source>
</evidence>
<dbReference type="EMBL" id="BGPR01019833">
    <property type="protein sequence ID" value="GBN83061.1"/>
    <property type="molecule type" value="Genomic_DNA"/>
</dbReference>
<reference evidence="1 2" key="1">
    <citation type="journal article" date="2019" name="Sci. Rep.">
        <title>Orb-weaving spider Araneus ventricosus genome elucidates the spidroin gene catalogue.</title>
        <authorList>
            <person name="Kono N."/>
            <person name="Nakamura H."/>
            <person name="Ohtoshi R."/>
            <person name="Moran D.A.P."/>
            <person name="Shinohara A."/>
            <person name="Yoshida Y."/>
            <person name="Fujiwara M."/>
            <person name="Mori M."/>
            <person name="Tomita M."/>
            <person name="Arakawa K."/>
        </authorList>
    </citation>
    <scope>NUCLEOTIDE SEQUENCE [LARGE SCALE GENOMIC DNA]</scope>
</reference>
<dbReference type="Proteomes" id="UP000499080">
    <property type="component" value="Unassembled WGS sequence"/>
</dbReference>
<organism evidence="1 2">
    <name type="scientific">Araneus ventricosus</name>
    <name type="common">Orbweaver spider</name>
    <name type="synonym">Epeira ventricosa</name>
    <dbReference type="NCBI Taxonomy" id="182803"/>
    <lineage>
        <taxon>Eukaryota</taxon>
        <taxon>Metazoa</taxon>
        <taxon>Ecdysozoa</taxon>
        <taxon>Arthropoda</taxon>
        <taxon>Chelicerata</taxon>
        <taxon>Arachnida</taxon>
        <taxon>Araneae</taxon>
        <taxon>Araneomorphae</taxon>
        <taxon>Entelegynae</taxon>
        <taxon>Araneoidea</taxon>
        <taxon>Araneidae</taxon>
        <taxon>Araneus</taxon>
    </lineage>
</organism>